<reference evidence="2" key="1">
    <citation type="journal article" date="2021" name="Nat. Commun.">
        <title>Genetic determinants of endophytism in the Arabidopsis root mycobiome.</title>
        <authorList>
            <person name="Mesny F."/>
            <person name="Miyauchi S."/>
            <person name="Thiergart T."/>
            <person name="Pickel B."/>
            <person name="Atanasova L."/>
            <person name="Karlsson M."/>
            <person name="Huettel B."/>
            <person name="Barry K.W."/>
            <person name="Haridas S."/>
            <person name="Chen C."/>
            <person name="Bauer D."/>
            <person name="Andreopoulos W."/>
            <person name="Pangilinan J."/>
            <person name="LaButti K."/>
            <person name="Riley R."/>
            <person name="Lipzen A."/>
            <person name="Clum A."/>
            <person name="Drula E."/>
            <person name="Henrissat B."/>
            <person name="Kohler A."/>
            <person name="Grigoriev I.V."/>
            <person name="Martin F.M."/>
            <person name="Hacquard S."/>
        </authorList>
    </citation>
    <scope>NUCLEOTIDE SEQUENCE</scope>
    <source>
        <strain evidence="2">MPI-SDFR-AT-0068</strain>
    </source>
</reference>
<sequence>MSPHRKKKNTKKTPQSSDSVHHTMLRVPTQETTLEFPVNIGRMSICPVWKDLKSLRKGKKLEIKGLDFNDRKAKRAIEIVLGLVHGDDVLVDCRGDPRLLLYMTEVHKALGSPKRTCYTEQRLEPGDSGYSFFFRGITNIIFDVGREERYLYRVKDWLLFALVADRINLYSVKMLVRNNLVLFCSSEQKSLPYEMKDSIGDEEWAQLQSLKMVDNAMLEMRKRYVDTIFKCLRLLSHQLENFEKGVLLNEDDFDTYRQYRVAPCSSCRTLSSYEYHRELRSSRLWPLSASSYGDRVIDLIHAIYDMEENTLFREHCNQLSHLYDHVRRLCCKEPLM</sequence>
<dbReference type="Proteomes" id="UP000813427">
    <property type="component" value="Unassembled WGS sequence"/>
</dbReference>
<keyword evidence="3" id="KW-1185">Reference proteome</keyword>
<gene>
    <name evidence="2" type="ORF">BKA59DRAFT_512218</name>
</gene>
<feature type="compositionally biased region" description="Basic residues" evidence="1">
    <location>
        <begin position="1"/>
        <end position="11"/>
    </location>
</feature>
<dbReference type="AlphaFoldDB" id="A0A8K0WBK3"/>
<feature type="region of interest" description="Disordered" evidence="1">
    <location>
        <begin position="1"/>
        <end position="26"/>
    </location>
</feature>
<comment type="caution">
    <text evidence="2">The sequence shown here is derived from an EMBL/GenBank/DDBJ whole genome shotgun (WGS) entry which is preliminary data.</text>
</comment>
<dbReference type="OrthoDB" id="5042684at2759"/>
<evidence type="ECO:0000256" key="1">
    <source>
        <dbReference type="SAM" id="MobiDB-lite"/>
    </source>
</evidence>
<evidence type="ECO:0000313" key="3">
    <source>
        <dbReference type="Proteomes" id="UP000813427"/>
    </source>
</evidence>
<evidence type="ECO:0000313" key="2">
    <source>
        <dbReference type="EMBL" id="KAH7246259.1"/>
    </source>
</evidence>
<name>A0A8K0WBK3_9HYPO</name>
<organism evidence="2 3">
    <name type="scientific">Fusarium tricinctum</name>
    <dbReference type="NCBI Taxonomy" id="61284"/>
    <lineage>
        <taxon>Eukaryota</taxon>
        <taxon>Fungi</taxon>
        <taxon>Dikarya</taxon>
        <taxon>Ascomycota</taxon>
        <taxon>Pezizomycotina</taxon>
        <taxon>Sordariomycetes</taxon>
        <taxon>Hypocreomycetidae</taxon>
        <taxon>Hypocreales</taxon>
        <taxon>Nectriaceae</taxon>
        <taxon>Fusarium</taxon>
        <taxon>Fusarium tricinctum species complex</taxon>
    </lineage>
</organism>
<dbReference type="EMBL" id="JAGPXF010000004">
    <property type="protein sequence ID" value="KAH7246259.1"/>
    <property type="molecule type" value="Genomic_DNA"/>
</dbReference>
<protein>
    <submittedName>
        <fullName evidence="2">Uncharacterized protein</fullName>
    </submittedName>
</protein>
<accession>A0A8K0WBK3</accession>
<proteinExistence type="predicted"/>